<dbReference type="PIRSF" id="PIRSF031890">
    <property type="entry name" value="UCP031890_transporter_Tim44"/>
    <property type="match status" value="1"/>
</dbReference>
<dbReference type="PATRIC" id="fig|472175.3.peg.2749"/>
<comment type="caution">
    <text evidence="8">The sequence shown here is derived from an EMBL/GenBank/DDBJ whole genome shotgun (WGS) entry which is preliminary data.</text>
</comment>
<name>A0A084U6B9_9HYPH</name>
<reference evidence="8 9" key="1">
    <citation type="submission" date="2014-05" db="EMBL/GenBank/DDBJ databases">
        <title>Draft Genome Sequence of Nitratireductor basaltis Strain UMTGB225, A Marine Bacterium Isolated from Green Barrel Tunicate.</title>
        <authorList>
            <person name="Gan H.Y."/>
        </authorList>
    </citation>
    <scope>NUCLEOTIDE SEQUENCE [LARGE SCALE GENOMIC DNA]</scope>
    <source>
        <strain evidence="8 9">UMTGB225</strain>
    </source>
</reference>
<dbReference type="InterPro" id="IPR039544">
    <property type="entry name" value="Tim44-like"/>
</dbReference>
<proteinExistence type="inferred from homology"/>
<evidence type="ECO:0000313" key="8">
    <source>
        <dbReference type="EMBL" id="KFB08505.1"/>
    </source>
</evidence>
<dbReference type="InterPro" id="IPR032710">
    <property type="entry name" value="NTF2-like_dom_sf"/>
</dbReference>
<dbReference type="Gene3D" id="3.10.450.240">
    <property type="match status" value="1"/>
</dbReference>
<comment type="similarity">
    <text evidence="2">Belongs to the Tim44 family.</text>
</comment>
<keyword evidence="6" id="KW-1133">Transmembrane helix</keyword>
<evidence type="ECO:0000256" key="5">
    <source>
        <dbReference type="SAM" id="MobiDB-lite"/>
    </source>
</evidence>
<dbReference type="GO" id="GO:0016020">
    <property type="term" value="C:membrane"/>
    <property type="evidence" value="ECO:0007669"/>
    <property type="project" value="UniProtKB-SubCell"/>
</dbReference>
<protein>
    <submittedName>
        <fullName evidence="8">Import inner membrane translocase subunit Tim44</fullName>
    </submittedName>
</protein>
<evidence type="ECO:0000259" key="7">
    <source>
        <dbReference type="SMART" id="SM00978"/>
    </source>
</evidence>
<feature type="domain" description="Tim44-like" evidence="7">
    <location>
        <begin position="93"/>
        <end position="239"/>
    </location>
</feature>
<keyword evidence="3" id="KW-0809">Transit peptide</keyword>
<evidence type="ECO:0000256" key="4">
    <source>
        <dbReference type="ARBA" id="ARBA00023136"/>
    </source>
</evidence>
<dbReference type="SMART" id="SM00978">
    <property type="entry name" value="Tim44"/>
    <property type="match status" value="1"/>
</dbReference>
<evidence type="ECO:0000256" key="6">
    <source>
        <dbReference type="SAM" id="Phobius"/>
    </source>
</evidence>
<dbReference type="OrthoDB" id="9798618at2"/>
<dbReference type="GO" id="GO:0051087">
    <property type="term" value="F:protein-folding chaperone binding"/>
    <property type="evidence" value="ECO:0007669"/>
    <property type="project" value="TreeGrafter"/>
</dbReference>
<dbReference type="AlphaFoldDB" id="A0A084U6B9"/>
<dbReference type="Pfam" id="PF04280">
    <property type="entry name" value="Tim44"/>
    <property type="match status" value="1"/>
</dbReference>
<dbReference type="PANTHER" id="PTHR10721:SF1">
    <property type="entry name" value="MITOCHONDRIAL IMPORT INNER MEMBRANE TRANSLOCASE SUBUNIT TIM44"/>
    <property type="match status" value="1"/>
</dbReference>
<dbReference type="eggNOG" id="COG4395">
    <property type="taxonomic scope" value="Bacteria"/>
</dbReference>
<dbReference type="GO" id="GO:0030150">
    <property type="term" value="P:protein import into mitochondrial matrix"/>
    <property type="evidence" value="ECO:0007669"/>
    <property type="project" value="TreeGrafter"/>
</dbReference>
<sequence>MQFFDFGTIFFLVAAVVIFFQLRNVLGRRTGNERPPFDPYSTRSRSRSAPSDTNDNVVSLPNRKGAATAPQPVRDIEESFAAIDALTKPGTPVNEGLKAITKADQQFDVKKFLEGAKMAYEMIVMSFADGDRRTLKTLLSKDVYEGFVAAIDERERNGQKIESSFVGIDKANIIAAELKGTEAHITLRIVSELISATRDSGGEIVDGDPETVAEVKDVWTFARDTRARDPNWKLVATEAED</sequence>
<dbReference type="Proteomes" id="UP000053675">
    <property type="component" value="Unassembled WGS sequence"/>
</dbReference>
<keyword evidence="6" id="KW-0812">Transmembrane</keyword>
<feature type="region of interest" description="Disordered" evidence="5">
    <location>
        <begin position="31"/>
        <end position="71"/>
    </location>
</feature>
<dbReference type="EMBL" id="JMQM01000002">
    <property type="protein sequence ID" value="KFB08505.1"/>
    <property type="molecule type" value="Genomic_DNA"/>
</dbReference>
<keyword evidence="4 6" id="KW-0472">Membrane</keyword>
<accession>A0A084U6B9</accession>
<feature type="compositionally biased region" description="Polar residues" evidence="5">
    <location>
        <begin position="41"/>
        <end position="59"/>
    </location>
</feature>
<keyword evidence="9" id="KW-1185">Reference proteome</keyword>
<evidence type="ECO:0000313" key="9">
    <source>
        <dbReference type="Proteomes" id="UP000053675"/>
    </source>
</evidence>
<dbReference type="SUPFAM" id="SSF54427">
    <property type="entry name" value="NTF2-like"/>
    <property type="match status" value="1"/>
</dbReference>
<gene>
    <name evidence="8" type="ORF">EL18_02756</name>
</gene>
<evidence type="ECO:0000256" key="1">
    <source>
        <dbReference type="ARBA" id="ARBA00004370"/>
    </source>
</evidence>
<dbReference type="STRING" id="472175.EL18_02756"/>
<dbReference type="InterPro" id="IPR007379">
    <property type="entry name" value="Tim44-like_dom"/>
</dbReference>
<evidence type="ECO:0000256" key="2">
    <source>
        <dbReference type="ARBA" id="ARBA00009597"/>
    </source>
</evidence>
<dbReference type="RefSeq" id="WP_036485352.1">
    <property type="nucleotide sequence ID" value="NZ_JMQM01000002.1"/>
</dbReference>
<dbReference type="NCBIfam" id="NF033779">
    <property type="entry name" value="Tim44_TimA_adap"/>
    <property type="match status" value="1"/>
</dbReference>
<comment type="subcellular location">
    <subcellularLocation>
        <location evidence="1">Membrane</location>
    </subcellularLocation>
</comment>
<evidence type="ECO:0000256" key="3">
    <source>
        <dbReference type="ARBA" id="ARBA00022946"/>
    </source>
</evidence>
<organism evidence="8 9">
    <name type="scientific">Nitratireductor basaltis</name>
    <dbReference type="NCBI Taxonomy" id="472175"/>
    <lineage>
        <taxon>Bacteria</taxon>
        <taxon>Pseudomonadati</taxon>
        <taxon>Pseudomonadota</taxon>
        <taxon>Alphaproteobacteria</taxon>
        <taxon>Hyphomicrobiales</taxon>
        <taxon>Phyllobacteriaceae</taxon>
        <taxon>Nitratireductor</taxon>
    </lineage>
</organism>
<dbReference type="PANTHER" id="PTHR10721">
    <property type="entry name" value="MITOCHONDRIAL IMPORT INNER MEMBRANE TRANSLOCASE SUBUNIT TIM44"/>
    <property type="match status" value="1"/>
</dbReference>
<dbReference type="InterPro" id="IPR016985">
    <property type="entry name" value="UCP031890_Tim44-rel"/>
</dbReference>
<feature type="transmembrane region" description="Helical" evidence="6">
    <location>
        <begin position="6"/>
        <end position="26"/>
    </location>
</feature>